<dbReference type="EMBL" id="JBGMEI010000004">
    <property type="protein sequence ID" value="MFO3665323.1"/>
    <property type="molecule type" value="Genomic_DNA"/>
</dbReference>
<gene>
    <name evidence="6" type="ORF">ACCQ41_03600</name>
</gene>
<keyword evidence="2" id="KW-0731">Sigma factor</keyword>
<dbReference type="Proteomes" id="UP001637996">
    <property type="component" value="Unassembled WGS sequence"/>
</dbReference>
<keyword evidence="1" id="KW-0805">Transcription regulation</keyword>
<evidence type="ECO:0000259" key="5">
    <source>
        <dbReference type="Pfam" id="PF08281"/>
    </source>
</evidence>
<dbReference type="InterPro" id="IPR013249">
    <property type="entry name" value="RNA_pol_sigma70_r4_t2"/>
</dbReference>
<evidence type="ECO:0000256" key="3">
    <source>
        <dbReference type="ARBA" id="ARBA00023125"/>
    </source>
</evidence>
<evidence type="ECO:0000256" key="1">
    <source>
        <dbReference type="ARBA" id="ARBA00023015"/>
    </source>
</evidence>
<comment type="caution">
    <text evidence="6">The sequence shown here is derived from an EMBL/GenBank/DDBJ whole genome shotgun (WGS) entry which is preliminary data.</text>
</comment>
<name>A0ABW9M8Z5_9FIRM</name>
<accession>A0ABW9M8Z5</accession>
<sequence length="172" mass="20029">MKISLDNSKQIIDAYMPLIIANARKFSAFEYEEAVDQSKILLIEAILEYDEQKGTFGNFLKKKLYYYFLDESKKINSSSLDDFDRDGNPLIESLEDNYDFEKEFLDNEDNKILYQKINQLPNDLKTIIYNKFFLDMTNKEIGEKMNISSKTVANKSSMALKILKENLGKISI</sequence>
<dbReference type="RefSeq" id="WP_410031033.1">
    <property type="nucleotide sequence ID" value="NZ_JBGMEI010000004.1"/>
</dbReference>
<protein>
    <submittedName>
        <fullName evidence="6">Sigma-70 family RNA polymerase sigma factor</fullName>
    </submittedName>
</protein>
<reference evidence="6 7" key="1">
    <citation type="journal article" date="2025" name="Anaerobe">
        <title>Description of Anaerococcus kampingiae sp. nov., Anaerococcus groningensis sp. nov., Anaerococcus martiniensis sp. nov., and Anaerococcus cruorum sp. nov., isolated from human clinical specimens.</title>
        <authorList>
            <person name="Boiten K.E."/>
            <person name="Meijer J."/>
            <person name="van Wezel E.M."/>
            <person name="Veloo A.C.M."/>
        </authorList>
    </citation>
    <scope>NUCLEOTIDE SEQUENCE [LARGE SCALE GENOMIC DNA]</scope>
    <source>
        <strain evidence="6 7">ENR0831</strain>
    </source>
</reference>
<evidence type="ECO:0000256" key="4">
    <source>
        <dbReference type="ARBA" id="ARBA00023163"/>
    </source>
</evidence>
<organism evidence="6 7">
    <name type="scientific">Anaerococcus martiniensis</name>
    <dbReference type="NCBI Taxonomy" id="3115615"/>
    <lineage>
        <taxon>Bacteria</taxon>
        <taxon>Bacillati</taxon>
        <taxon>Bacillota</taxon>
        <taxon>Tissierellia</taxon>
        <taxon>Tissierellales</taxon>
        <taxon>Peptoniphilaceae</taxon>
        <taxon>Anaerococcus</taxon>
    </lineage>
</organism>
<dbReference type="Gene3D" id="1.20.140.160">
    <property type="match status" value="1"/>
</dbReference>
<evidence type="ECO:0000313" key="7">
    <source>
        <dbReference type="Proteomes" id="UP001637996"/>
    </source>
</evidence>
<keyword evidence="7" id="KW-1185">Reference proteome</keyword>
<dbReference type="InterPro" id="IPR014284">
    <property type="entry name" value="RNA_pol_sigma-70_dom"/>
</dbReference>
<dbReference type="PANTHER" id="PTHR30385:SF4">
    <property type="entry name" value="RNA POLYMERASE SIGMA-E FACTOR"/>
    <property type="match status" value="1"/>
</dbReference>
<keyword evidence="3" id="KW-0238">DNA-binding</keyword>
<proteinExistence type="predicted"/>
<evidence type="ECO:0000313" key="6">
    <source>
        <dbReference type="EMBL" id="MFO3665323.1"/>
    </source>
</evidence>
<dbReference type="InterPro" id="IPR013324">
    <property type="entry name" value="RNA_pol_sigma_r3/r4-like"/>
</dbReference>
<dbReference type="Pfam" id="PF08281">
    <property type="entry name" value="Sigma70_r4_2"/>
    <property type="match status" value="1"/>
</dbReference>
<dbReference type="NCBIfam" id="TIGR02937">
    <property type="entry name" value="sigma70-ECF"/>
    <property type="match status" value="1"/>
</dbReference>
<evidence type="ECO:0000256" key="2">
    <source>
        <dbReference type="ARBA" id="ARBA00023082"/>
    </source>
</evidence>
<keyword evidence="4" id="KW-0804">Transcription</keyword>
<dbReference type="PANTHER" id="PTHR30385">
    <property type="entry name" value="SIGMA FACTOR F FLAGELLAR"/>
    <property type="match status" value="1"/>
</dbReference>
<dbReference type="SUPFAM" id="SSF88659">
    <property type="entry name" value="Sigma3 and sigma4 domains of RNA polymerase sigma factors"/>
    <property type="match status" value="1"/>
</dbReference>
<feature type="domain" description="RNA polymerase sigma factor 70 region 4 type 2" evidence="5">
    <location>
        <begin position="112"/>
        <end position="161"/>
    </location>
</feature>